<reference evidence="5" key="1">
    <citation type="submission" date="2025-08" db="UniProtKB">
        <authorList>
            <consortium name="RefSeq"/>
        </authorList>
    </citation>
    <scope>IDENTIFICATION</scope>
</reference>
<evidence type="ECO:0000256" key="2">
    <source>
        <dbReference type="SAM" id="Phobius"/>
    </source>
</evidence>
<evidence type="ECO:0000259" key="3">
    <source>
        <dbReference type="Pfam" id="PF24536"/>
    </source>
</evidence>
<feature type="region of interest" description="Disordered" evidence="1">
    <location>
        <begin position="236"/>
        <end position="265"/>
    </location>
</feature>
<dbReference type="Gene3D" id="3.30.470.20">
    <property type="entry name" value="ATP-grasp fold, B domain"/>
    <property type="match status" value="1"/>
</dbReference>
<dbReference type="InterPro" id="IPR057106">
    <property type="entry name" value="NXPE4_C"/>
</dbReference>
<organism evidence="4 5">
    <name type="scientific">Gekko japonicus</name>
    <name type="common">Schlegel's Japanese gecko</name>
    <dbReference type="NCBI Taxonomy" id="146911"/>
    <lineage>
        <taxon>Eukaryota</taxon>
        <taxon>Metazoa</taxon>
        <taxon>Chordata</taxon>
        <taxon>Craniata</taxon>
        <taxon>Vertebrata</taxon>
        <taxon>Euteleostomi</taxon>
        <taxon>Lepidosauria</taxon>
        <taxon>Squamata</taxon>
        <taxon>Bifurcata</taxon>
        <taxon>Gekkota</taxon>
        <taxon>Gekkonidae</taxon>
        <taxon>Gekkoninae</taxon>
        <taxon>Gekko</taxon>
    </lineage>
</organism>
<keyword evidence="2" id="KW-1133">Transmembrane helix</keyword>
<evidence type="ECO:0000313" key="5">
    <source>
        <dbReference type="RefSeq" id="XP_015268177.1"/>
    </source>
</evidence>
<keyword evidence="4" id="KW-1185">Reference proteome</keyword>
<keyword evidence="2" id="KW-0472">Membrane</keyword>
<dbReference type="GeneID" id="107111685"/>
<proteinExistence type="predicted"/>
<dbReference type="RefSeq" id="XP_015268177.1">
    <property type="nucleotide sequence ID" value="XM_015412691.1"/>
</dbReference>
<dbReference type="Pfam" id="PF24536">
    <property type="entry name" value="NXPE4_C"/>
    <property type="match status" value="1"/>
</dbReference>
<gene>
    <name evidence="5" type="primary">CPED1</name>
</gene>
<dbReference type="PANTHER" id="PTHR14776">
    <property type="entry name" value="CADHERIN-LIKE AND PC-ESTERASE DOMAIN-CONTAINING PROTEIN 1"/>
    <property type="match status" value="1"/>
</dbReference>
<name>A0ABM1K390_GEKJA</name>
<dbReference type="PANTHER" id="PTHR14776:SF1">
    <property type="entry name" value="CADHERIN-LIKE AND PC-ESTERASE DOMAIN-CONTAINING PROTEIN 1"/>
    <property type="match status" value="1"/>
</dbReference>
<feature type="compositionally biased region" description="Polar residues" evidence="1">
    <location>
        <begin position="248"/>
        <end position="259"/>
    </location>
</feature>
<feature type="transmembrane region" description="Helical" evidence="2">
    <location>
        <begin position="12"/>
        <end position="30"/>
    </location>
</feature>
<accession>A0ABM1K390</accession>
<sequence>MACRQILPCRRYCRLRPFLLVLVLAAYLFYQTLTPLKARRYLPGVGSGAHTEQEVQQKVNKQVPTRQVYCDLPSSNLKLQKEIEDAISKYYRSQAKTVIIYIPSSDSKQDLQLYRHILTQHSFSITVLEDRKLNGQKNLHPGELNPWNLMICLSSSKADYENCLSALDSHRKTLLQKANVLPQIEHLLCRKEGLCQIVRTFPELHLPVALPGCPDLFLPQDSIIAPGYLEAVKPHDDHGRSHFAQGSDPPTENMQQHPTPASAEHEESFNIQDLSVIIKAYVLVTSLTPLRAFLHSTGVVWYPSKKKHFSIKLQTFFETFLKASSPQQAFDDMKEAIIKLLLVAEVFSEESGPKAFTQCSVCFQMLTFDIGFSRSRHPVILEVREHFDFQVDDDADHRDQIVKETILEDTFRILLSNKSSYSTFFEALWNVYRSAGIKDEHHLKESDQCLTLEELNSLSSFVQELQNLGQFELLFPSAVPKIHFLLHYLYRMVNPRKKLGSVLTIHWLFSNLLEQLQSIKRRKHAHFAGWQSKDSKHASRMKTRWSSLRNSYSGKDNIKGDSSTLTAKSEGFRVSNQAKDTQCSHGKDTLPHIRQIFTNPHLELNPNFDPMIKEYYTEVPFDVVTIKIRAEPVNCQGEVHLDEKKGPRSAANYPLGLGINRVNILVTGGSHSLHEVVSIYKIIIYREDRPSLPLFADFMMCGFVQDCGSLIHPEESCGLQPLSTEYLSAISQPQLKTCEAGDTQGQWIVPCLSCSDNRTCDWRQITWQPHNCQYPVINKLELQQCLESKKVLFIGDSTNRGMMYYLIERVNETLQEWQKAHDMKFYHNINNRNTFISYSYYPQFWISGTQRPTFEEALEQLLHRSRPLENTGQTILVVGGVQWLNFNHLTIIQKVLKRANLSNILVVIKSLGMGFHLPVDGVHSLSPAEVQNLWKENQAVLKMAKQYGYEVVDTFIITMGRYKEFLQGKCGCHFHEVVKSKTSGASSSTTRTLSRPYVLGKYFSNQSNLMQLQTYTSNSQSPYHLRGPINQVYSEILLSRICINDKKAVGM</sequence>
<dbReference type="Proteomes" id="UP000694871">
    <property type="component" value="Unplaced"/>
</dbReference>
<evidence type="ECO:0000313" key="4">
    <source>
        <dbReference type="Proteomes" id="UP000694871"/>
    </source>
</evidence>
<feature type="domain" description="NXPE C-terminal" evidence="3">
    <location>
        <begin position="767"/>
        <end position="889"/>
    </location>
</feature>
<protein>
    <submittedName>
        <fullName evidence="5">Cadherin-like and PC-esterase domain-containing protein 1</fullName>
    </submittedName>
</protein>
<keyword evidence="2" id="KW-0812">Transmembrane</keyword>
<evidence type="ECO:0000256" key="1">
    <source>
        <dbReference type="SAM" id="MobiDB-lite"/>
    </source>
</evidence>